<protein>
    <submittedName>
        <fullName evidence="1">Uncharacterized protein</fullName>
    </submittedName>
</protein>
<dbReference type="EMBL" id="CP001600">
    <property type="protein sequence ID" value="ACR69251.1"/>
    <property type="molecule type" value="Genomic_DNA"/>
</dbReference>
<sequence>MQIHFAAHLRIVVRLEDNGADLWLVIFNGYWGKTAKTNGCGRLSAAQK</sequence>
<evidence type="ECO:0000313" key="1">
    <source>
        <dbReference type="EMBL" id="ACR69251.1"/>
    </source>
</evidence>
<organism evidence="1 2">
    <name type="scientific">Edwardsiella ictaluri (strain 93-146)</name>
    <dbReference type="NCBI Taxonomy" id="634503"/>
    <lineage>
        <taxon>Bacteria</taxon>
        <taxon>Pseudomonadati</taxon>
        <taxon>Pseudomonadota</taxon>
        <taxon>Gammaproteobacteria</taxon>
        <taxon>Enterobacterales</taxon>
        <taxon>Hafniaceae</taxon>
        <taxon>Edwardsiella</taxon>
    </lineage>
</organism>
<dbReference type="HOGENOM" id="CLU_3152227_0_0_6"/>
<reference evidence="2" key="1">
    <citation type="submission" date="2009-03" db="EMBL/GenBank/DDBJ databases">
        <title>Complete genome sequence of Edwardsiella ictaluri 93-146.</title>
        <authorList>
            <person name="Williams M.L."/>
            <person name="Gillaspy A.F."/>
            <person name="Dyer D.W."/>
            <person name="Thune R.L."/>
            <person name="Waldbieser G.C."/>
            <person name="Schuster S.C."/>
            <person name="Gipson J."/>
            <person name="Zaitshik J."/>
            <person name="Landry C."/>
            <person name="Lawrence M.L."/>
        </authorList>
    </citation>
    <scope>NUCLEOTIDE SEQUENCE [LARGE SCALE GENOMIC DNA]</scope>
    <source>
        <strain evidence="2">93-146</strain>
    </source>
</reference>
<dbReference type="Proteomes" id="UP000001485">
    <property type="component" value="Chromosome"/>
</dbReference>
<dbReference type="GeneID" id="69539005"/>
<accession>C5BDD4</accession>
<evidence type="ECO:0000313" key="2">
    <source>
        <dbReference type="Proteomes" id="UP000001485"/>
    </source>
</evidence>
<name>C5BDD4_EDWI9</name>
<gene>
    <name evidence="1" type="ordered locus">NT01EI_2075</name>
</gene>
<dbReference type="RefSeq" id="WP_015871382.1">
    <property type="nucleotide sequence ID" value="NC_012779.2"/>
</dbReference>
<proteinExistence type="predicted"/>
<dbReference type="AlphaFoldDB" id="C5BDD4"/>
<reference evidence="1 2" key="2">
    <citation type="journal article" date="2012" name="J. Bacteriol.">
        <title>Genome Sequence of Edwardsiella ictaluri 93-146, a Strain Associated with a Natural Channel Catfish Outbreak of Enteric Septicemia of Catfish.</title>
        <authorList>
            <person name="Williams M.L."/>
            <person name="Gillaspy A.F."/>
            <person name="Dyer D.W."/>
            <person name="Thune R.L."/>
            <person name="Waldbieser G.C."/>
            <person name="Schuster S.C."/>
            <person name="Gipson J."/>
            <person name="Zaitshik J."/>
            <person name="Landry C."/>
            <person name="Banes M.M."/>
            <person name="Lawrence M.L."/>
        </authorList>
    </citation>
    <scope>NUCLEOTIDE SEQUENCE [LARGE SCALE GENOMIC DNA]</scope>
    <source>
        <strain evidence="1 2">93-146</strain>
    </source>
</reference>
<dbReference type="KEGG" id="eic:NT01EI_2075"/>